<dbReference type="InterPro" id="IPR045474">
    <property type="entry name" value="GEVED"/>
</dbReference>
<dbReference type="NCBIfam" id="TIGR04183">
    <property type="entry name" value="Por_Secre_tail"/>
    <property type="match status" value="1"/>
</dbReference>
<evidence type="ECO:0000259" key="10">
    <source>
        <dbReference type="Pfam" id="PF18962"/>
    </source>
</evidence>
<evidence type="ECO:0000256" key="2">
    <source>
        <dbReference type="ARBA" id="ARBA00022670"/>
    </source>
</evidence>
<feature type="domain" description="GEVED" evidence="11">
    <location>
        <begin position="2263"/>
        <end position="2342"/>
    </location>
</feature>
<feature type="domain" description="Peptidase M43 pregnancy-associated plasma-A" evidence="9">
    <location>
        <begin position="246"/>
        <end position="412"/>
    </location>
</feature>
<dbReference type="InterPro" id="IPR026444">
    <property type="entry name" value="Secre_tail"/>
</dbReference>
<evidence type="ECO:0000256" key="5">
    <source>
        <dbReference type="ARBA" id="ARBA00022801"/>
    </source>
</evidence>
<evidence type="ECO:0000259" key="11">
    <source>
        <dbReference type="Pfam" id="PF20009"/>
    </source>
</evidence>
<keyword evidence="3" id="KW-0479">Metal-binding</keyword>
<keyword evidence="13" id="KW-1185">Reference proteome</keyword>
<evidence type="ECO:0000256" key="8">
    <source>
        <dbReference type="ARBA" id="ARBA00023157"/>
    </source>
</evidence>
<protein>
    <submittedName>
        <fullName evidence="12">T9SS type A sorting domain-containing protein</fullName>
    </submittedName>
</protein>
<dbReference type="EMBL" id="JAABOO010000001">
    <property type="protein sequence ID" value="NER12314.1"/>
    <property type="molecule type" value="Genomic_DNA"/>
</dbReference>
<keyword evidence="8" id="KW-1015">Disulfide bond</keyword>
<dbReference type="RefSeq" id="WP_163605342.1">
    <property type="nucleotide sequence ID" value="NZ_JAABOO010000001.1"/>
</dbReference>
<dbReference type="GO" id="GO:0006508">
    <property type="term" value="P:proteolysis"/>
    <property type="evidence" value="ECO:0007669"/>
    <property type="project" value="UniProtKB-KW"/>
</dbReference>
<dbReference type="Gene3D" id="3.40.390.10">
    <property type="entry name" value="Collagenase (Catalytic Domain)"/>
    <property type="match status" value="1"/>
</dbReference>
<dbReference type="InterPro" id="IPR024079">
    <property type="entry name" value="MetalloPept_cat_dom_sf"/>
</dbReference>
<dbReference type="SUPFAM" id="SSF55486">
    <property type="entry name" value="Metalloproteases ('zincins'), catalytic domain"/>
    <property type="match status" value="1"/>
</dbReference>
<evidence type="ECO:0000256" key="6">
    <source>
        <dbReference type="ARBA" id="ARBA00022833"/>
    </source>
</evidence>
<keyword evidence="2" id="KW-0645">Protease</keyword>
<dbReference type="Pfam" id="PF20009">
    <property type="entry name" value="GEVED"/>
    <property type="match status" value="5"/>
</dbReference>
<feature type="domain" description="GEVED" evidence="11">
    <location>
        <begin position="1630"/>
        <end position="1709"/>
    </location>
</feature>
<proteinExistence type="inferred from homology"/>
<dbReference type="Pfam" id="PF18962">
    <property type="entry name" value="Por_Secre_tail"/>
    <property type="match status" value="1"/>
</dbReference>
<keyword evidence="7" id="KW-0482">Metalloprotease</keyword>
<gene>
    <name evidence="12" type="ORF">GWK08_02590</name>
</gene>
<evidence type="ECO:0000259" key="9">
    <source>
        <dbReference type="Pfam" id="PF05572"/>
    </source>
</evidence>
<accession>A0A6P0UGE5</accession>
<evidence type="ECO:0000313" key="13">
    <source>
        <dbReference type="Proteomes" id="UP000468581"/>
    </source>
</evidence>
<dbReference type="InterPro" id="IPR008754">
    <property type="entry name" value="Peptidase_M43"/>
</dbReference>
<name>A0A6P0UGE5_9FLAO</name>
<reference evidence="12 13" key="1">
    <citation type="submission" date="2020-01" db="EMBL/GenBank/DDBJ databases">
        <title>Leptobacterium flavescens.</title>
        <authorList>
            <person name="Wang G."/>
        </authorList>
    </citation>
    <scope>NUCLEOTIDE SEQUENCE [LARGE SCALE GENOMIC DNA]</scope>
    <source>
        <strain evidence="12 13">KCTC 22160</strain>
    </source>
</reference>
<dbReference type="Proteomes" id="UP000468581">
    <property type="component" value="Unassembled WGS sequence"/>
</dbReference>
<dbReference type="PANTHER" id="PTHR47466">
    <property type="match status" value="1"/>
</dbReference>
<feature type="domain" description="GEVED" evidence="11">
    <location>
        <begin position="2105"/>
        <end position="2184"/>
    </location>
</feature>
<dbReference type="GO" id="GO:0046872">
    <property type="term" value="F:metal ion binding"/>
    <property type="evidence" value="ECO:0007669"/>
    <property type="project" value="UniProtKB-KW"/>
</dbReference>
<evidence type="ECO:0000313" key="12">
    <source>
        <dbReference type="EMBL" id="NER12314.1"/>
    </source>
</evidence>
<keyword evidence="6" id="KW-0862">Zinc</keyword>
<feature type="domain" description="Secretion system C-terminal sorting" evidence="10">
    <location>
        <begin position="2372"/>
        <end position="2441"/>
    </location>
</feature>
<evidence type="ECO:0000256" key="3">
    <source>
        <dbReference type="ARBA" id="ARBA00022723"/>
    </source>
</evidence>
<comment type="caution">
    <text evidence="12">The sequence shown here is derived from an EMBL/GenBank/DDBJ whole genome shotgun (WGS) entry which is preliminary data.</text>
</comment>
<evidence type="ECO:0000256" key="4">
    <source>
        <dbReference type="ARBA" id="ARBA00022729"/>
    </source>
</evidence>
<dbReference type="Pfam" id="PF05572">
    <property type="entry name" value="Peptidase_M43"/>
    <property type="match status" value="1"/>
</dbReference>
<evidence type="ECO:0000256" key="7">
    <source>
        <dbReference type="ARBA" id="ARBA00023049"/>
    </source>
</evidence>
<dbReference type="PANTHER" id="PTHR47466:SF1">
    <property type="entry name" value="METALLOPROTEASE MEP1 (AFU_ORTHOLOGUE AFUA_1G07730)-RELATED"/>
    <property type="match status" value="1"/>
</dbReference>
<keyword evidence="5" id="KW-0378">Hydrolase</keyword>
<dbReference type="GO" id="GO:0008237">
    <property type="term" value="F:metallopeptidase activity"/>
    <property type="evidence" value="ECO:0007669"/>
    <property type="project" value="UniProtKB-KW"/>
</dbReference>
<evidence type="ECO:0000256" key="1">
    <source>
        <dbReference type="ARBA" id="ARBA00008721"/>
    </source>
</evidence>
<keyword evidence="4" id="KW-0732">Signal</keyword>
<organism evidence="12 13">
    <name type="scientific">Leptobacterium flavescens</name>
    <dbReference type="NCBI Taxonomy" id="472055"/>
    <lineage>
        <taxon>Bacteria</taxon>
        <taxon>Pseudomonadati</taxon>
        <taxon>Bacteroidota</taxon>
        <taxon>Flavobacteriia</taxon>
        <taxon>Flavobacteriales</taxon>
        <taxon>Flavobacteriaceae</taxon>
        <taxon>Leptobacterium</taxon>
    </lineage>
</organism>
<feature type="domain" description="GEVED" evidence="11">
    <location>
        <begin position="1949"/>
        <end position="2028"/>
    </location>
</feature>
<feature type="domain" description="GEVED" evidence="11">
    <location>
        <begin position="1789"/>
        <end position="1868"/>
    </location>
</feature>
<sequence>MRPKLRTTNIVKRFSFPKGIIKLTISPPGPKHRTGLLNLLIGIVFLCCNFVNAQVDYYDSMTKSEIKKLEAEQCLTSLKKYEYYKTLSPAQRVKYLQQIEQSQKEISAFIERNTGQARATIQQNMNQLNQLVIPLDPDVDPNYTTIPEYTIPVVFHVVHDGDDDNILTLEQAKRALKRVNEDLNMMGEYRDMAQPKFKSDEANVGIRLVLAQKDPNGNPTTGVTYSVNYRTFGTSQANSAALKRDTKWPTNKYLNVWIVNRHSTYSFSEGDDPVGGSGYGFPPNIDNGLIPSGTGTGITLSYWVIANQVENDIRYRRFRHIFTHEVGHWLGLEHTWDPFASINSPSNCNKDDGIRDTPNTIGFQHPGARNDSDCTATFSSCGVETNVNEFMNYTPCQSMFTKGQKDVMIAVLNSPLAGRNNVVSAANLQETLYTTQPNISRVVVSSELGAGTNIFREERDANTGVMENKVNIFLENASFAAPVINRTLTSPEHFQLSNLPEGLTAEIKVLDEKTAEFRLLGAAVNHATTDVVDNLTLGFTDAVFEGKLAADVANATDIGFRIEFRAIDVYPFNFLIDRNPLYNNSDGERYGFYQRDRADLGYGNSALEFKFQNDSLFVAVTGGTGRSGIVLNNNGAQPGMDIASVLPRNTEIGAASNWSVDNGDTGNGEKYWKFIISQNQADIDTYLNDIWYLGTYLTYGGRTFYRWVGFVVFKTEYGKLTFKLIDSSYPGVPDQSINTAQLATGADTNWLNTNYTYFNESAANDGALHRRSMELVLRGSNNFKSTVQSSDYTITDLPAGVSVSSVVTLDEGKRLRFNLSGSYTDPDNTATVVTKIKMNETAFTDTQNAGNLLFEREFNFRTKRTRDFYRKINSRVDKDNDFFSIGAGNLAFSFRVDNRGAVPKSSIVIGAGSFGEKVSFHQKFIPVAPGSNNAKRLTAGTLLDANAGFAFPVDIFSDDIVLYNEDYTEWAGKEGYLGFYYASGRFRYYIWVRVKVGENGEYVDIIDYAHDELPDTPITTGNIEDPVLFCGTDTLRESFANDGSIKDSLQIDVIGATFVKTGVLSSGTDYTVSNLPAGLQLKLMVEDDNTLELSVTGNAENHLDLDNSAFTVSLGENIFTTAPETREKEIKLDFRDPYSIIYRDLNPDVIVDKTSDNNSKRVFFHDIFYNKNINSFQVDAFKREMVSVPNSKNLAVLNEGVVIGPESNFVAGGNYPDLHVISSPDYTAWNGKTAYIGVKLISSEDTIYYGWLRTSVAADGSSIEFLEWAYNTHPDAPITTGDMGANIIYNRIAFVEKTENNGSLHPIKITLDGETFATTGTLTEGIHYVLRGTTIPAGLNLSVETTGQDSAEIKLNGSASAHAKTDAIQDIIVEFKSTAFASGQGSSPRGQAMAFRIHYTDQSYNVIYGIADDIASRPGDLFVTPAKEFERFQLNGIATADYGLFYNSSRSGMQLETYEKDAITDGSSLNLSALPAKTIINDESNFVKGGAYPDLHDISNASYTAWNGNQAFVGVRFPIDGLLHYGWLQLKVSEDGNKMSLVDYAYSEEPYGAIETETRYCDGDATSRDLSFNMTNVKFVDIDNDSPAWTSFSDIHYRDFTSISTEIRKGDTYDLRLELDNVGRTNDIAYVWIDWNANNIFEENEETQLVLSAGNTIATASITVPDDAVEGSTRMRIRTASDSGYNLLPADERPCGYALGGEVEDYTVTIVPPLSFCSGEATVRDLSTNMVNVTFADINNDSPAWTSYNDTHYRDFTDVETDVRKGREYRLSLTLDFFNVIGRQKLRSYAWVDWNSNGLFEPSEETQLEFSADYSEATAFITVPENAQEGSARMRIRITIDEDYNALPAEERACGFALGGETEDYTLNIRPALTYCDGESTVNILQINMTNVQFAGIDNDSPDRQRNDSDKVYNDFTAISTDVRRGNTYNLTLTLGGNNISGRERVRSYAWIDWNANGTFEPAEETQLAISPDFGLATATITVPDDAVEGKTRMRLRMTNSDRYNDLSAEDRPCGNTHLGETEDYSVNILLPLDYCDATVVNLGTNMTNVQFGDINNDSPVWTAFADPGYRDYTAVSTDIRKGRSYKLKLAVNRINIGNDADLRAYAWVDWNANGVFEASEETQLTFSENFSSAEGNIEAPDNAVAEATRMRIRVTRDADYNALSSEERACAQAYLGETEDYSVRVIPPLVYCSGEASSRDLGANMTNVTFADINNDSPAWTSFSDIHYRDFTNISTNVSKGQSYTLSLALNFTNSRGDLRSYAWIDWNANGVFEVTEETQLTLDLVNNTASASITVPDDAVEGNTRMRIRMTDYAPYNALPAEERACGFSLSGEAEDYTLNVTEAAPVAALLQDPSVLGAGDEILSDEIRIFPNPATDILTVRMNSQNKGTYSIVNFLGQTVKLGELNRRESVININELVRGVYFMRISNNGKTVTRKIIKQ</sequence>
<comment type="similarity">
    <text evidence="1">Belongs to the peptidase M43B family.</text>
</comment>